<dbReference type="Gene3D" id="3.40.830.10">
    <property type="entry name" value="LigB-like"/>
    <property type="match status" value="1"/>
</dbReference>
<dbReference type="HAMAP" id="MF_00055">
    <property type="entry name" value="MEMO1"/>
    <property type="match status" value="1"/>
</dbReference>
<gene>
    <name evidence="3" type="ORF">BU14_0622s0002</name>
</gene>
<dbReference type="EMBL" id="KV919184">
    <property type="protein sequence ID" value="OSX70974.1"/>
    <property type="molecule type" value="Genomic_DNA"/>
</dbReference>
<feature type="compositionally biased region" description="Gly residues" evidence="2">
    <location>
        <begin position="306"/>
        <end position="317"/>
    </location>
</feature>
<feature type="region of interest" description="Disordered" evidence="2">
    <location>
        <begin position="298"/>
        <end position="317"/>
    </location>
</feature>
<dbReference type="PANTHER" id="PTHR11060:SF0">
    <property type="entry name" value="PROTEIN MEMO1"/>
    <property type="match status" value="1"/>
</dbReference>
<dbReference type="AlphaFoldDB" id="A0A1X6NQT2"/>
<proteinExistence type="inferred from homology"/>
<dbReference type="Proteomes" id="UP000218209">
    <property type="component" value="Unassembled WGS sequence"/>
</dbReference>
<reference evidence="3 4" key="1">
    <citation type="submission" date="2017-03" db="EMBL/GenBank/DDBJ databases">
        <title>WGS assembly of Porphyra umbilicalis.</title>
        <authorList>
            <person name="Brawley S.H."/>
            <person name="Blouin N.A."/>
            <person name="Ficko-Blean E."/>
            <person name="Wheeler G.L."/>
            <person name="Lohr M."/>
            <person name="Goodson H.V."/>
            <person name="Jenkins J.W."/>
            <person name="Blaby-Haas C.E."/>
            <person name="Helliwell K.E."/>
            <person name="Chan C."/>
            <person name="Marriage T."/>
            <person name="Bhattacharya D."/>
            <person name="Klein A.S."/>
            <person name="Badis Y."/>
            <person name="Brodie J."/>
            <person name="Cao Y."/>
            <person name="Collen J."/>
            <person name="Dittami S.M."/>
            <person name="Gachon C.M."/>
            <person name="Green B.R."/>
            <person name="Karpowicz S."/>
            <person name="Kim J.W."/>
            <person name="Kudahl U."/>
            <person name="Lin S."/>
            <person name="Michel G."/>
            <person name="Mittag M."/>
            <person name="Olson B.J."/>
            <person name="Pangilinan J."/>
            <person name="Peng Y."/>
            <person name="Qiu H."/>
            <person name="Shu S."/>
            <person name="Singer J.T."/>
            <person name="Smith A.G."/>
            <person name="Sprecher B.N."/>
            <person name="Wagner V."/>
            <person name="Wang W."/>
            <person name="Wang Z.-Y."/>
            <person name="Yan J."/>
            <person name="Yarish C."/>
            <person name="Zoeuner-Riek S."/>
            <person name="Zhuang Y."/>
            <person name="Zou Y."/>
            <person name="Lindquist E.A."/>
            <person name="Grimwood J."/>
            <person name="Barry K."/>
            <person name="Rokhsar D.S."/>
            <person name="Schmutz J."/>
            <person name="Stiller J.W."/>
            <person name="Grossman A.R."/>
            <person name="Prochnik S.E."/>
        </authorList>
    </citation>
    <scope>NUCLEOTIDE SEQUENCE [LARGE SCALE GENOMIC DNA]</scope>
    <source>
        <strain evidence="3">4086291</strain>
    </source>
</reference>
<evidence type="ECO:0000313" key="4">
    <source>
        <dbReference type="Proteomes" id="UP000218209"/>
    </source>
</evidence>
<dbReference type="NCBIfam" id="TIGR04336">
    <property type="entry name" value="AmmeMemoSam_B"/>
    <property type="match status" value="1"/>
</dbReference>
<sequence length="317" mass="32296">MAARTATCRAASHAGSWYTADGRALARELDGWLAATGIRRPAAAAAAAAAAGGDAGTSNGGPSPPLSPLRAIIAPHAGYSYSGSVAAYAYASIDPAAYDRVVVLGPSHHVYMPGCAVSVASTFRTPVGDLTADVSTVARLRATGRFDAFGGADDEAEHSIEMHLPYLAHVFGARRPAVPVTCIVVGSLSTDAEAAYGALLAPTLLGDARTLTVVSSDFCHWGRRFRYTRLGDPPPANGGARHEAIEAMDREGMGLIEAGDVAGWAAYLKRTGNTICGRHPIGVLLRAMATWAEEGGGVPPPTGEATAGGGGACAPGF</sequence>
<evidence type="ECO:0000313" key="3">
    <source>
        <dbReference type="EMBL" id="OSX70974.1"/>
    </source>
</evidence>
<dbReference type="PANTHER" id="PTHR11060">
    <property type="entry name" value="PROTEIN MEMO1"/>
    <property type="match status" value="1"/>
</dbReference>
<evidence type="ECO:0000256" key="1">
    <source>
        <dbReference type="ARBA" id="ARBA00006315"/>
    </source>
</evidence>
<dbReference type="CDD" id="cd07361">
    <property type="entry name" value="MEMO_like"/>
    <property type="match status" value="1"/>
</dbReference>
<dbReference type="OrthoDB" id="417112at2759"/>
<comment type="similarity">
    <text evidence="1">Belongs to the MEMO1 family.</text>
</comment>
<dbReference type="Pfam" id="PF01875">
    <property type="entry name" value="Memo"/>
    <property type="match status" value="1"/>
</dbReference>
<protein>
    <recommendedName>
        <fullName evidence="5">AmmeMemoRadiSam system protein B</fullName>
    </recommendedName>
</protein>
<evidence type="ECO:0008006" key="5">
    <source>
        <dbReference type="Google" id="ProtNLM"/>
    </source>
</evidence>
<name>A0A1X6NQT2_PORUM</name>
<keyword evidence="4" id="KW-1185">Reference proteome</keyword>
<organism evidence="3 4">
    <name type="scientific">Porphyra umbilicalis</name>
    <name type="common">Purple laver</name>
    <name type="synonym">Red alga</name>
    <dbReference type="NCBI Taxonomy" id="2786"/>
    <lineage>
        <taxon>Eukaryota</taxon>
        <taxon>Rhodophyta</taxon>
        <taxon>Bangiophyceae</taxon>
        <taxon>Bangiales</taxon>
        <taxon>Bangiaceae</taxon>
        <taxon>Porphyra</taxon>
    </lineage>
</organism>
<accession>A0A1X6NQT2</accession>
<evidence type="ECO:0000256" key="2">
    <source>
        <dbReference type="SAM" id="MobiDB-lite"/>
    </source>
</evidence>
<dbReference type="InterPro" id="IPR002737">
    <property type="entry name" value="MEMO1_fam"/>
</dbReference>